<evidence type="ECO:0000313" key="4">
    <source>
        <dbReference type="Proteomes" id="UP000507470"/>
    </source>
</evidence>
<organism evidence="3 4">
    <name type="scientific">Mytilus coruscus</name>
    <name type="common">Sea mussel</name>
    <dbReference type="NCBI Taxonomy" id="42192"/>
    <lineage>
        <taxon>Eukaryota</taxon>
        <taxon>Metazoa</taxon>
        <taxon>Spiralia</taxon>
        <taxon>Lophotrochozoa</taxon>
        <taxon>Mollusca</taxon>
        <taxon>Bivalvia</taxon>
        <taxon>Autobranchia</taxon>
        <taxon>Pteriomorphia</taxon>
        <taxon>Mytilida</taxon>
        <taxon>Mytiloidea</taxon>
        <taxon>Mytilidae</taxon>
        <taxon>Mytilinae</taxon>
        <taxon>Mytilus</taxon>
    </lineage>
</organism>
<sequence>MDKFLWIWFIANLQIIVVFSNPHFRPKRFTEFSIQCREYNDFTWECLCPQRNVIMTLKNSDDAFLVCGIDFKLSLLSKTPHYQANQQELASDYDRMVQHERPTKNLWGDQEYHRSSSFERGGYDPFKDPKGYKTGSDWNELEPNTHFKHNTHGNKEGYDRSRPGYNIMEPHSRKSQRYSGVDDRYMNTQDEKFQDEHLQSKDGENGYNQNPKVHFGNHNTFQSGYNLKTNNKPLPTTTDLFQRNPLATITTPDGMISQEKLDENLNQVLSGYSSESSEINDTNTENDEQSIQIGVDSKMEDTSLEKEENFDEEVPEHNSENGEYGKRPTYEQTHDTTTRNALISKKEVPIIPIYTTEPIKSTLLQSSKTVKIQTVSELKVKPLSVKTTVPKKYETVTMKPTVNKNGRTMTVKPAAQQKTHEAAEIHDNKQSRKTDVNQDLNRPEITINKETNGQSSRLKTDRNTVTKQKMNVIGGTQDKGDFREDPEPVLKANNITNEKSIHDSRYAGDTTGISAGEEKDDTSEGCYFFGKMFSVGQFLKISYGCIMVCVKQNMMKRDCTGTHTLQNKPDPDNAIANWHP</sequence>
<protein>
    <submittedName>
        <fullName evidence="3">Uncharacterized protein</fullName>
    </submittedName>
</protein>
<evidence type="ECO:0000313" key="3">
    <source>
        <dbReference type="EMBL" id="CAC5376362.1"/>
    </source>
</evidence>
<keyword evidence="2" id="KW-0732">Signal</keyword>
<evidence type="ECO:0000256" key="2">
    <source>
        <dbReference type="SAM" id="SignalP"/>
    </source>
</evidence>
<reference evidence="3 4" key="1">
    <citation type="submission" date="2020-06" db="EMBL/GenBank/DDBJ databases">
        <authorList>
            <person name="Li R."/>
            <person name="Bekaert M."/>
        </authorList>
    </citation>
    <scope>NUCLEOTIDE SEQUENCE [LARGE SCALE GENOMIC DNA]</scope>
    <source>
        <strain evidence="4">wild</strain>
    </source>
</reference>
<dbReference type="EMBL" id="CACVKT020002179">
    <property type="protein sequence ID" value="CAC5376362.1"/>
    <property type="molecule type" value="Genomic_DNA"/>
</dbReference>
<name>A0A6J8B3F4_MYTCO</name>
<accession>A0A6J8B3F4</accession>
<feature type="compositionally biased region" description="Basic and acidic residues" evidence="1">
    <location>
        <begin position="315"/>
        <end position="336"/>
    </location>
</feature>
<feature type="compositionally biased region" description="Basic and acidic residues" evidence="1">
    <location>
        <begin position="297"/>
        <end position="307"/>
    </location>
</feature>
<dbReference type="OrthoDB" id="6176742at2759"/>
<feature type="chain" id="PRO_5026731592" evidence="2">
    <location>
        <begin position="21"/>
        <end position="580"/>
    </location>
</feature>
<keyword evidence="4" id="KW-1185">Reference proteome</keyword>
<feature type="compositionally biased region" description="Polar residues" evidence="1">
    <location>
        <begin position="271"/>
        <end position="283"/>
    </location>
</feature>
<dbReference type="AlphaFoldDB" id="A0A6J8B3F4"/>
<feature type="signal peptide" evidence="2">
    <location>
        <begin position="1"/>
        <end position="20"/>
    </location>
</feature>
<gene>
    <name evidence="3" type="ORF">MCOR_13031</name>
</gene>
<dbReference type="Proteomes" id="UP000507470">
    <property type="component" value="Unassembled WGS sequence"/>
</dbReference>
<feature type="compositionally biased region" description="Basic and acidic residues" evidence="1">
    <location>
        <begin position="153"/>
        <end position="162"/>
    </location>
</feature>
<feature type="compositionally biased region" description="Basic and acidic residues" evidence="1">
    <location>
        <begin position="418"/>
        <end position="436"/>
    </location>
</feature>
<feature type="region of interest" description="Disordered" evidence="1">
    <location>
        <begin position="271"/>
        <end position="336"/>
    </location>
</feature>
<evidence type="ECO:0000256" key="1">
    <source>
        <dbReference type="SAM" id="MobiDB-lite"/>
    </source>
</evidence>
<proteinExistence type="predicted"/>
<feature type="region of interest" description="Disordered" evidence="1">
    <location>
        <begin position="415"/>
        <end position="436"/>
    </location>
</feature>
<feature type="region of interest" description="Disordered" evidence="1">
    <location>
        <begin position="143"/>
        <end position="179"/>
    </location>
</feature>